<gene>
    <name evidence="2" type="ORF">ACFYXQ_19720</name>
</gene>
<evidence type="ECO:0000313" key="3">
    <source>
        <dbReference type="Proteomes" id="UP001601992"/>
    </source>
</evidence>
<dbReference type="Proteomes" id="UP001601992">
    <property type="component" value="Unassembled WGS sequence"/>
</dbReference>
<protein>
    <submittedName>
        <fullName evidence="2">Phosphotransferase family protein</fullName>
    </submittedName>
</protein>
<name>A0ABW6S191_9NOCA</name>
<dbReference type="Pfam" id="PF01636">
    <property type="entry name" value="APH"/>
    <property type="match status" value="1"/>
</dbReference>
<reference evidence="2 3" key="1">
    <citation type="submission" date="2024-10" db="EMBL/GenBank/DDBJ databases">
        <title>The Natural Products Discovery Center: Release of the First 8490 Sequenced Strains for Exploring Actinobacteria Biosynthetic Diversity.</title>
        <authorList>
            <person name="Kalkreuter E."/>
            <person name="Kautsar S.A."/>
            <person name="Yang D."/>
            <person name="Bader C.D."/>
            <person name="Teijaro C.N."/>
            <person name="Fluegel L."/>
            <person name="Davis C.M."/>
            <person name="Simpson J.R."/>
            <person name="Lauterbach L."/>
            <person name="Steele A.D."/>
            <person name="Gui C."/>
            <person name="Meng S."/>
            <person name="Li G."/>
            <person name="Viehrig K."/>
            <person name="Ye F."/>
            <person name="Su P."/>
            <person name="Kiefer A.F."/>
            <person name="Nichols A."/>
            <person name="Cepeda A.J."/>
            <person name="Yan W."/>
            <person name="Fan B."/>
            <person name="Jiang Y."/>
            <person name="Adhikari A."/>
            <person name="Zheng C.-J."/>
            <person name="Schuster L."/>
            <person name="Cowan T.M."/>
            <person name="Smanski M.J."/>
            <person name="Chevrette M.G."/>
            <person name="De Carvalho L.P.S."/>
            <person name="Shen B."/>
        </authorList>
    </citation>
    <scope>NUCLEOTIDE SEQUENCE [LARGE SCALE GENOMIC DNA]</scope>
    <source>
        <strain evidence="2 3">NPDC002593</strain>
    </source>
</reference>
<dbReference type="EMBL" id="JBIAQY010000006">
    <property type="protein sequence ID" value="MFF3570009.1"/>
    <property type="molecule type" value="Genomic_DNA"/>
</dbReference>
<dbReference type="Gene3D" id="3.90.1200.10">
    <property type="match status" value="1"/>
</dbReference>
<dbReference type="InterPro" id="IPR002575">
    <property type="entry name" value="Aminoglycoside_PTrfase"/>
</dbReference>
<evidence type="ECO:0000259" key="1">
    <source>
        <dbReference type="Pfam" id="PF01636"/>
    </source>
</evidence>
<dbReference type="RefSeq" id="WP_040832600.1">
    <property type="nucleotide sequence ID" value="NZ_JBIAQY010000006.1"/>
</dbReference>
<keyword evidence="3" id="KW-1185">Reference proteome</keyword>
<dbReference type="CDD" id="cd05154">
    <property type="entry name" value="ACAD10_11_N-like"/>
    <property type="match status" value="1"/>
</dbReference>
<dbReference type="SUPFAM" id="SSF56112">
    <property type="entry name" value="Protein kinase-like (PK-like)"/>
    <property type="match status" value="1"/>
</dbReference>
<sequence length="348" mass="38793">MSSESSGTPVGIDVVSVGRWLAERVAHAAPPFTYQRIIGGHSNLTYLVTDRDRRRYVLRRPPVGHLLATAHNVIREHDVMRAVAGSGLPVPRMLGACEDEKVTGAPFYVMEYVDGVVVDSESDAEDFLPAPDARERAGQELIDALVTLHGIDVDRAGLGELSRRSGYLDRQLRRWAAQWESAGLDELEDMAVLHAWLVEHRPAETTSCLVHGDFRLGNALINRDGRLLAVLDWELCTLGEGLLDLAYFLRSWTAPDLRPGFSHPPGRQPGFAEGDDLIRRYAERSGRSVADLDYWRAFTAWRSAAILADVYRRYLDGQLGERPENLESFRAEVVSRIRQGLDIARAIG</sequence>
<dbReference type="PANTHER" id="PTHR47829:SF1">
    <property type="entry name" value="HAD FAMILY PHOSPHATASE"/>
    <property type="match status" value="1"/>
</dbReference>
<dbReference type="InterPro" id="IPR041726">
    <property type="entry name" value="ACAD10_11_N"/>
</dbReference>
<accession>A0ABW6S191</accession>
<comment type="caution">
    <text evidence="2">The sequence shown here is derived from an EMBL/GenBank/DDBJ whole genome shotgun (WGS) entry which is preliminary data.</text>
</comment>
<evidence type="ECO:0000313" key="2">
    <source>
        <dbReference type="EMBL" id="MFF3570009.1"/>
    </source>
</evidence>
<dbReference type="InterPro" id="IPR011009">
    <property type="entry name" value="Kinase-like_dom_sf"/>
</dbReference>
<feature type="domain" description="Aminoglycoside phosphotransferase" evidence="1">
    <location>
        <begin position="34"/>
        <end position="256"/>
    </location>
</feature>
<dbReference type="InterPro" id="IPR052898">
    <property type="entry name" value="ACAD10-like"/>
</dbReference>
<proteinExistence type="predicted"/>
<dbReference type="Gene3D" id="3.30.200.20">
    <property type="entry name" value="Phosphorylase Kinase, domain 1"/>
    <property type="match status" value="1"/>
</dbReference>
<organism evidence="2 3">
    <name type="scientific">Nocardia jiangxiensis</name>
    <dbReference type="NCBI Taxonomy" id="282685"/>
    <lineage>
        <taxon>Bacteria</taxon>
        <taxon>Bacillati</taxon>
        <taxon>Actinomycetota</taxon>
        <taxon>Actinomycetes</taxon>
        <taxon>Mycobacteriales</taxon>
        <taxon>Nocardiaceae</taxon>
        <taxon>Nocardia</taxon>
    </lineage>
</organism>
<dbReference type="PANTHER" id="PTHR47829">
    <property type="entry name" value="HYDROLASE, PUTATIVE (AFU_ORTHOLOGUE AFUA_1G12880)-RELATED"/>
    <property type="match status" value="1"/>
</dbReference>